<dbReference type="PROSITE" id="PS50975">
    <property type="entry name" value="ATP_GRASP"/>
    <property type="match status" value="1"/>
</dbReference>
<dbReference type="Proteomes" id="UP000195105">
    <property type="component" value="Unassembled WGS sequence"/>
</dbReference>
<dbReference type="Gene3D" id="3.30.470.20">
    <property type="entry name" value="ATP-grasp fold, B domain"/>
    <property type="match status" value="1"/>
</dbReference>
<dbReference type="GO" id="GO:0005524">
    <property type="term" value="F:ATP binding"/>
    <property type="evidence" value="ECO:0007669"/>
    <property type="project" value="UniProtKB-UniRule"/>
</dbReference>
<comment type="caution">
    <text evidence="6">The sequence shown here is derived from an EMBL/GenBank/DDBJ whole genome shotgun (WGS) entry which is preliminary data.</text>
</comment>
<feature type="domain" description="ATP-grasp" evidence="5">
    <location>
        <begin position="118"/>
        <end position="307"/>
    </location>
</feature>
<dbReference type="InterPro" id="IPR011761">
    <property type="entry name" value="ATP-grasp"/>
</dbReference>
<dbReference type="GO" id="GO:0046872">
    <property type="term" value="F:metal ion binding"/>
    <property type="evidence" value="ECO:0007669"/>
    <property type="project" value="InterPro"/>
</dbReference>
<dbReference type="PANTHER" id="PTHR43585">
    <property type="entry name" value="FUMIPYRROLE BIOSYNTHESIS PROTEIN C"/>
    <property type="match status" value="1"/>
</dbReference>
<evidence type="ECO:0000256" key="1">
    <source>
        <dbReference type="ARBA" id="ARBA00022598"/>
    </source>
</evidence>
<dbReference type="Pfam" id="PF18603">
    <property type="entry name" value="LAL_C2"/>
    <property type="match status" value="1"/>
</dbReference>
<evidence type="ECO:0000259" key="5">
    <source>
        <dbReference type="PROSITE" id="PS50975"/>
    </source>
</evidence>
<accession>A0A243S9A0</accession>
<keyword evidence="3 4" id="KW-0067">ATP-binding</keyword>
<keyword evidence="7" id="KW-1185">Reference proteome</keyword>
<reference evidence="6 7" key="1">
    <citation type="submission" date="2017-05" db="EMBL/GenBank/DDBJ databases">
        <title>Biotechnological potential of actinobacteria isolated from South African environments.</title>
        <authorList>
            <person name="Le Roes-Hill M."/>
            <person name="Prins A."/>
            <person name="Durrell K.A."/>
        </authorList>
    </citation>
    <scope>NUCLEOTIDE SEQUENCE [LARGE SCALE GENOMIC DNA]</scope>
    <source>
        <strain evidence="6 7">HMC13</strain>
    </source>
</reference>
<gene>
    <name evidence="6" type="ORF">CA983_05310</name>
</gene>
<protein>
    <recommendedName>
        <fullName evidence="5">ATP-grasp domain-containing protein</fullName>
    </recommendedName>
</protein>
<dbReference type="InterPro" id="IPR040570">
    <property type="entry name" value="LAL_C2"/>
</dbReference>
<dbReference type="PANTHER" id="PTHR43585:SF2">
    <property type="entry name" value="ATP-GRASP ENZYME FSQD"/>
    <property type="match status" value="1"/>
</dbReference>
<evidence type="ECO:0000313" key="6">
    <source>
        <dbReference type="EMBL" id="OUD04229.1"/>
    </source>
</evidence>
<dbReference type="Pfam" id="PF18130">
    <property type="entry name" value="ATPgrasp_N"/>
    <property type="match status" value="1"/>
</dbReference>
<evidence type="ECO:0000256" key="3">
    <source>
        <dbReference type="ARBA" id="ARBA00022840"/>
    </source>
</evidence>
<dbReference type="InterPro" id="IPR041472">
    <property type="entry name" value="BL00235/CARNS1_N"/>
</dbReference>
<dbReference type="RefSeq" id="WP_086599715.1">
    <property type="nucleotide sequence ID" value="NZ_NGFN01000018.1"/>
</dbReference>
<dbReference type="InterPro" id="IPR052032">
    <property type="entry name" value="ATP-dep_AA_Ligase"/>
</dbReference>
<dbReference type="Pfam" id="PF13535">
    <property type="entry name" value="ATP-grasp_4"/>
    <property type="match status" value="1"/>
</dbReference>
<dbReference type="Gene3D" id="3.40.50.20">
    <property type="match status" value="1"/>
</dbReference>
<proteinExistence type="predicted"/>
<evidence type="ECO:0000313" key="7">
    <source>
        <dbReference type="Proteomes" id="UP000195105"/>
    </source>
</evidence>
<dbReference type="AlphaFoldDB" id="A0A243S9A0"/>
<dbReference type="EMBL" id="NGFN01000018">
    <property type="protein sequence ID" value="OUD04229.1"/>
    <property type="molecule type" value="Genomic_DNA"/>
</dbReference>
<keyword evidence="1" id="KW-0436">Ligase</keyword>
<evidence type="ECO:0000256" key="2">
    <source>
        <dbReference type="ARBA" id="ARBA00022741"/>
    </source>
</evidence>
<organism evidence="6 7">
    <name type="scientific">Streptomyces swartbergensis</name>
    <dbReference type="NCBI Taxonomy" id="487165"/>
    <lineage>
        <taxon>Bacteria</taxon>
        <taxon>Bacillati</taxon>
        <taxon>Actinomycetota</taxon>
        <taxon>Actinomycetes</taxon>
        <taxon>Kitasatosporales</taxon>
        <taxon>Streptomycetaceae</taxon>
        <taxon>Streptomyces</taxon>
    </lineage>
</organism>
<name>A0A243S9A0_9ACTN</name>
<dbReference type="GO" id="GO:0016874">
    <property type="term" value="F:ligase activity"/>
    <property type="evidence" value="ECO:0007669"/>
    <property type="project" value="UniProtKB-KW"/>
</dbReference>
<sequence>MNLGQQAPAAPRIAVLAGTPQLVRAARALGIDTVFVHDAAQPAPPVAAEADTALAVDLADTDALHQALAPLHAERPFGRVLSLTERGLLPTAAVAERLGLPGNSLHTVGLLQDKQRMREILNARGIGPVHTAAPRGAADLAAFCRTTGGPVILKPAAGTSSQAVFRVAGPQDAEDVWRAFEAAGGTQPIAEEYLDGPEISVESFSYDGKHTVLAVTDKLVGTAFVETGHTQPSALPAPVLVEVTALVHAFLDAVGLTEGPAHTEVKVTGKGPRILESHNRIGGDKIRELLRRAYGLDVVALTAGCPLGLLRPPADPPVARRGAAIRFLTPPPGAVRHIALPDTEGTSAEIRLDVAVGDLVRPVRSSQDRAGHIITDGRDAADAARACEELAGRVRIETSG</sequence>
<dbReference type="SUPFAM" id="SSF56059">
    <property type="entry name" value="Glutathione synthetase ATP-binding domain-like"/>
    <property type="match status" value="1"/>
</dbReference>
<keyword evidence="2 4" id="KW-0547">Nucleotide-binding</keyword>
<evidence type="ECO:0000256" key="4">
    <source>
        <dbReference type="PROSITE-ProRule" id="PRU00409"/>
    </source>
</evidence>